<sequence length="202" mass="23111">MKPGEQLCYTRLLHLSLHEEHVVSRKRWHATIGQQVGGRRSRKISWLLPQVPIGNLCTWVVAIAVLLQVVSFYFSGPLSLTLLGWCLVAELLWKLSIVQQESVLVVHSLGLQVETVWLSGRIHRTFLPMDRIRAVIINEAVHSHTSFFYLALLVNDSSELTLIYRNLRPPLKVLTEVRTAVERALLVHEQEQQKERPASMPD</sequence>
<dbReference type="PANTHER" id="PTHR15231">
    <property type="entry name" value="PHOSPHATIDYLINOSITOL N-ACETYLGLUCOSAMINYLTRANSFERASE SUBUNIT H"/>
    <property type="match status" value="1"/>
</dbReference>
<dbReference type="GO" id="GO:0016740">
    <property type="term" value="F:transferase activity"/>
    <property type="evidence" value="ECO:0007669"/>
    <property type="project" value="UniProtKB-KW"/>
</dbReference>
<keyword evidence="5" id="KW-0808">Transferase</keyword>
<dbReference type="STRING" id="105231.A0A1Y1I2D5"/>
<feature type="domain" description="Phosphatidylinositol N-acetylglucosaminyltransferase subunit H conserved" evidence="4">
    <location>
        <begin position="102"/>
        <end position="163"/>
    </location>
</feature>
<keyword evidence="3" id="KW-1133">Transmembrane helix</keyword>
<feature type="transmembrane region" description="Helical" evidence="3">
    <location>
        <begin position="46"/>
        <end position="66"/>
    </location>
</feature>
<dbReference type="GO" id="GO:0006506">
    <property type="term" value="P:GPI anchor biosynthetic process"/>
    <property type="evidence" value="ECO:0007669"/>
    <property type="project" value="UniProtKB-UniPathway"/>
</dbReference>
<dbReference type="PANTHER" id="PTHR15231:SF1">
    <property type="entry name" value="PHOSPHATIDYLINOSITOL N-ACETYLGLUCOSAMINYLTRANSFERASE SUBUNIT H"/>
    <property type="match status" value="1"/>
</dbReference>
<dbReference type="Pfam" id="PF10181">
    <property type="entry name" value="PIG-H"/>
    <property type="match status" value="1"/>
</dbReference>
<accession>A0A1Y1I2D5</accession>
<keyword evidence="3" id="KW-0472">Membrane</keyword>
<keyword evidence="3" id="KW-0812">Transmembrane</keyword>
<evidence type="ECO:0000259" key="4">
    <source>
        <dbReference type="Pfam" id="PF10181"/>
    </source>
</evidence>
<name>A0A1Y1I2D5_KLENI</name>
<evidence type="ECO:0000256" key="3">
    <source>
        <dbReference type="SAM" id="Phobius"/>
    </source>
</evidence>
<dbReference type="GO" id="GO:0000506">
    <property type="term" value="C:glycosylphosphatidylinositol-N-acetylglucosaminyltransferase (GPI-GnT) complex"/>
    <property type="evidence" value="ECO:0007669"/>
    <property type="project" value="InterPro"/>
</dbReference>
<evidence type="ECO:0000256" key="2">
    <source>
        <dbReference type="ARBA" id="ARBA00009610"/>
    </source>
</evidence>
<evidence type="ECO:0000313" key="6">
    <source>
        <dbReference type="Proteomes" id="UP000054558"/>
    </source>
</evidence>
<reference evidence="5 6" key="1">
    <citation type="journal article" date="2014" name="Nat. Commun.">
        <title>Klebsormidium flaccidum genome reveals primary factors for plant terrestrial adaptation.</title>
        <authorList>
            <person name="Hori K."/>
            <person name="Maruyama F."/>
            <person name="Fujisawa T."/>
            <person name="Togashi T."/>
            <person name="Yamamoto N."/>
            <person name="Seo M."/>
            <person name="Sato S."/>
            <person name="Yamada T."/>
            <person name="Mori H."/>
            <person name="Tajima N."/>
            <person name="Moriyama T."/>
            <person name="Ikeuchi M."/>
            <person name="Watanabe M."/>
            <person name="Wada H."/>
            <person name="Kobayashi K."/>
            <person name="Saito M."/>
            <person name="Masuda T."/>
            <person name="Sasaki-Sekimoto Y."/>
            <person name="Mashiguchi K."/>
            <person name="Awai K."/>
            <person name="Shimojima M."/>
            <person name="Masuda S."/>
            <person name="Iwai M."/>
            <person name="Nobusawa T."/>
            <person name="Narise T."/>
            <person name="Kondo S."/>
            <person name="Saito H."/>
            <person name="Sato R."/>
            <person name="Murakawa M."/>
            <person name="Ihara Y."/>
            <person name="Oshima-Yamada Y."/>
            <person name="Ohtaka K."/>
            <person name="Satoh M."/>
            <person name="Sonobe K."/>
            <person name="Ishii M."/>
            <person name="Ohtani R."/>
            <person name="Kanamori-Sato M."/>
            <person name="Honoki R."/>
            <person name="Miyazaki D."/>
            <person name="Mochizuki H."/>
            <person name="Umetsu J."/>
            <person name="Higashi K."/>
            <person name="Shibata D."/>
            <person name="Kamiya Y."/>
            <person name="Sato N."/>
            <person name="Nakamura Y."/>
            <person name="Tabata S."/>
            <person name="Ida S."/>
            <person name="Kurokawa K."/>
            <person name="Ohta H."/>
        </authorList>
    </citation>
    <scope>NUCLEOTIDE SEQUENCE [LARGE SCALE GENOMIC DNA]</scope>
    <source>
        <strain evidence="5 6">NIES-2285</strain>
    </source>
</reference>
<dbReference type="UniPathway" id="UPA00196"/>
<dbReference type="EMBL" id="DF237147">
    <property type="protein sequence ID" value="GAQ84633.1"/>
    <property type="molecule type" value="Genomic_DNA"/>
</dbReference>
<dbReference type="Proteomes" id="UP000054558">
    <property type="component" value="Unassembled WGS sequence"/>
</dbReference>
<protein>
    <submittedName>
        <fullName evidence="5">GPI-GlcNAc transferase complex PIG-H component</fullName>
    </submittedName>
</protein>
<proteinExistence type="inferred from homology"/>
<dbReference type="InterPro" id="IPR044215">
    <property type="entry name" value="PIG-H"/>
</dbReference>
<organism evidence="5 6">
    <name type="scientific">Klebsormidium nitens</name>
    <name type="common">Green alga</name>
    <name type="synonym">Ulothrix nitens</name>
    <dbReference type="NCBI Taxonomy" id="105231"/>
    <lineage>
        <taxon>Eukaryota</taxon>
        <taxon>Viridiplantae</taxon>
        <taxon>Streptophyta</taxon>
        <taxon>Klebsormidiophyceae</taxon>
        <taxon>Klebsormidiales</taxon>
        <taxon>Klebsormidiaceae</taxon>
        <taxon>Klebsormidium</taxon>
    </lineage>
</organism>
<dbReference type="AlphaFoldDB" id="A0A1Y1I2D5"/>
<comment type="similarity">
    <text evidence="2">Belongs to the PIGH family.</text>
</comment>
<evidence type="ECO:0000313" key="5">
    <source>
        <dbReference type="EMBL" id="GAQ84633.1"/>
    </source>
</evidence>
<evidence type="ECO:0000256" key="1">
    <source>
        <dbReference type="ARBA" id="ARBA00004687"/>
    </source>
</evidence>
<dbReference type="InterPro" id="IPR019328">
    <property type="entry name" value="PIGH-H_dom"/>
</dbReference>
<feature type="transmembrane region" description="Helical" evidence="3">
    <location>
        <begin position="72"/>
        <end position="93"/>
    </location>
</feature>
<dbReference type="OrthoDB" id="6256716at2759"/>
<dbReference type="OMA" id="IFDSIHI"/>
<keyword evidence="6" id="KW-1185">Reference proteome</keyword>
<comment type="pathway">
    <text evidence="1">Glycolipid biosynthesis; glycosylphosphatidylinositol-anchor biosynthesis.</text>
</comment>
<gene>
    <name evidence="5" type="ORF">KFL_001980150</name>
</gene>